<dbReference type="SUPFAM" id="SSF48726">
    <property type="entry name" value="Immunoglobulin"/>
    <property type="match status" value="1"/>
</dbReference>
<organism evidence="3 6">
    <name type="scientific">Didymodactylos carnosus</name>
    <dbReference type="NCBI Taxonomy" id="1234261"/>
    <lineage>
        <taxon>Eukaryota</taxon>
        <taxon>Metazoa</taxon>
        <taxon>Spiralia</taxon>
        <taxon>Gnathifera</taxon>
        <taxon>Rotifera</taxon>
        <taxon>Eurotatoria</taxon>
        <taxon>Bdelloidea</taxon>
        <taxon>Philodinida</taxon>
        <taxon>Philodinidae</taxon>
        <taxon>Didymodactylos</taxon>
    </lineage>
</organism>
<reference evidence="3" key="1">
    <citation type="submission" date="2021-02" db="EMBL/GenBank/DDBJ databases">
        <authorList>
            <person name="Nowell W R."/>
        </authorList>
    </citation>
    <scope>NUCLEOTIDE SEQUENCE</scope>
</reference>
<proteinExistence type="predicted"/>
<dbReference type="Proteomes" id="UP000682733">
    <property type="component" value="Unassembled WGS sequence"/>
</dbReference>
<feature type="domain" description="Ig-like" evidence="1">
    <location>
        <begin position="4"/>
        <end position="87"/>
    </location>
</feature>
<dbReference type="AlphaFoldDB" id="A0A815ZXB7"/>
<name>A0A815ZXB7_9BILA</name>
<dbReference type="EMBL" id="CAJNOQ010033421">
    <property type="protein sequence ID" value="CAF1589897.1"/>
    <property type="molecule type" value="Genomic_DNA"/>
</dbReference>
<evidence type="ECO:0000313" key="5">
    <source>
        <dbReference type="EMBL" id="CAF4461396.1"/>
    </source>
</evidence>
<dbReference type="SUPFAM" id="SSF49265">
    <property type="entry name" value="Fibronectin type III"/>
    <property type="match status" value="1"/>
</dbReference>
<dbReference type="InterPro" id="IPR036179">
    <property type="entry name" value="Ig-like_dom_sf"/>
</dbReference>
<dbReference type="Proteomes" id="UP000677228">
    <property type="component" value="Unassembled WGS sequence"/>
</dbReference>
<protein>
    <recommendedName>
        <fullName evidence="1">Ig-like domain-containing protein</fullName>
    </recommendedName>
</protein>
<evidence type="ECO:0000313" key="3">
    <source>
        <dbReference type="EMBL" id="CAF1589897.1"/>
    </source>
</evidence>
<evidence type="ECO:0000313" key="4">
    <source>
        <dbReference type="EMBL" id="CAF4360283.1"/>
    </source>
</evidence>
<dbReference type="Gene3D" id="2.60.40.10">
    <property type="entry name" value="Immunoglobulins"/>
    <property type="match status" value="1"/>
</dbReference>
<dbReference type="InterPro" id="IPR013783">
    <property type="entry name" value="Ig-like_fold"/>
</dbReference>
<evidence type="ECO:0000259" key="1">
    <source>
        <dbReference type="PROSITE" id="PS50835"/>
    </source>
</evidence>
<gene>
    <name evidence="3" type="ORF">GPM918_LOCUS41681</name>
    <name evidence="2" type="ORF">OVA965_LOCUS40142</name>
    <name evidence="5" type="ORF">SRO942_LOCUS42774</name>
    <name evidence="4" type="ORF">TMI583_LOCUS41531</name>
</gene>
<comment type="caution">
    <text evidence="3">The sequence shown here is derived from an EMBL/GenBank/DDBJ whole genome shotgun (WGS) entry which is preliminary data.</text>
</comment>
<dbReference type="Proteomes" id="UP000681722">
    <property type="component" value="Unassembled WGS sequence"/>
</dbReference>
<dbReference type="Proteomes" id="UP000663829">
    <property type="component" value="Unassembled WGS sequence"/>
</dbReference>
<dbReference type="PROSITE" id="PS50835">
    <property type="entry name" value="IG_LIKE"/>
    <property type="match status" value="1"/>
</dbReference>
<dbReference type="EMBL" id="CAJOBC010099555">
    <property type="protein sequence ID" value="CAF4461396.1"/>
    <property type="molecule type" value="Genomic_DNA"/>
</dbReference>
<dbReference type="EMBL" id="CAJNOK010043003">
    <property type="protein sequence ID" value="CAF1567062.1"/>
    <property type="molecule type" value="Genomic_DNA"/>
</dbReference>
<evidence type="ECO:0000313" key="6">
    <source>
        <dbReference type="Proteomes" id="UP000663829"/>
    </source>
</evidence>
<dbReference type="EMBL" id="CAJOBA010065717">
    <property type="protein sequence ID" value="CAF4360283.1"/>
    <property type="molecule type" value="Genomic_DNA"/>
</dbReference>
<sequence length="165" mass="19628">MVLPRIRNLDNNSHFEMHESNNNLKKLVCIGEGYPEPQIMWIRDSIHIASNRSRAVLELESESHGLNKYVCQAKNQHGLVRIFITVTIPDDTAKTTLSYTDLQAQSIVLHWRMSNDQYKRFNHFIIYYRQWDNNNDFNHEYYEEILVDGQAARNSFTFRVSFMLW</sequence>
<evidence type="ECO:0000313" key="2">
    <source>
        <dbReference type="EMBL" id="CAF1567062.1"/>
    </source>
</evidence>
<keyword evidence="6" id="KW-1185">Reference proteome</keyword>
<dbReference type="InterPro" id="IPR036116">
    <property type="entry name" value="FN3_sf"/>
</dbReference>
<dbReference type="InterPro" id="IPR007110">
    <property type="entry name" value="Ig-like_dom"/>
</dbReference>
<accession>A0A815ZXB7</accession>
<dbReference type="OrthoDB" id="438268at2759"/>